<reference evidence="1 2" key="1">
    <citation type="submission" date="2024-02" db="EMBL/GenBank/DDBJ databases">
        <authorList>
            <person name="Vignale AGUSTIN F."/>
            <person name="Sosa J E."/>
            <person name="Modenutti C."/>
        </authorList>
    </citation>
    <scope>NUCLEOTIDE SEQUENCE [LARGE SCALE GENOMIC DNA]</scope>
</reference>
<name>A0ABC8TL15_9AQUA</name>
<organism evidence="1 2">
    <name type="scientific">Ilex paraguariensis</name>
    <name type="common">yerba mate</name>
    <dbReference type="NCBI Taxonomy" id="185542"/>
    <lineage>
        <taxon>Eukaryota</taxon>
        <taxon>Viridiplantae</taxon>
        <taxon>Streptophyta</taxon>
        <taxon>Embryophyta</taxon>
        <taxon>Tracheophyta</taxon>
        <taxon>Spermatophyta</taxon>
        <taxon>Magnoliopsida</taxon>
        <taxon>eudicotyledons</taxon>
        <taxon>Gunneridae</taxon>
        <taxon>Pentapetalae</taxon>
        <taxon>asterids</taxon>
        <taxon>campanulids</taxon>
        <taxon>Aquifoliales</taxon>
        <taxon>Aquifoliaceae</taxon>
        <taxon>Ilex</taxon>
    </lineage>
</organism>
<dbReference type="Proteomes" id="UP001642360">
    <property type="component" value="Unassembled WGS sequence"/>
</dbReference>
<accession>A0ABC8TL15</accession>
<keyword evidence="2" id="KW-1185">Reference proteome</keyword>
<comment type="caution">
    <text evidence="1">The sequence shown here is derived from an EMBL/GenBank/DDBJ whole genome shotgun (WGS) entry which is preliminary data.</text>
</comment>
<sequence>MCFHLGKTLTTSPHINSAKHIKQFSDSNDTE</sequence>
<protein>
    <submittedName>
        <fullName evidence="1">Uncharacterized protein</fullName>
    </submittedName>
</protein>
<evidence type="ECO:0000313" key="1">
    <source>
        <dbReference type="EMBL" id="CAK9170121.1"/>
    </source>
</evidence>
<evidence type="ECO:0000313" key="2">
    <source>
        <dbReference type="Proteomes" id="UP001642360"/>
    </source>
</evidence>
<gene>
    <name evidence="1" type="ORF">ILEXP_LOCUS39609</name>
</gene>
<dbReference type="EMBL" id="CAUOFW020005436">
    <property type="protein sequence ID" value="CAK9170121.1"/>
    <property type="molecule type" value="Genomic_DNA"/>
</dbReference>
<proteinExistence type="predicted"/>
<dbReference type="AlphaFoldDB" id="A0ABC8TL15"/>